<keyword evidence="1" id="KW-0813">Transport</keyword>
<name>A0ABT1SD76_9FIRM</name>
<accession>A0ABT1SD76</accession>
<dbReference type="PANTHER" id="PTHR42948">
    <property type="entry name" value="TRANSPORTER"/>
    <property type="match status" value="1"/>
</dbReference>
<keyword evidence="2" id="KW-0472">Membrane</keyword>
<dbReference type="EMBL" id="JANGAC010000011">
    <property type="protein sequence ID" value="MCQ4924270.1"/>
    <property type="molecule type" value="Genomic_DNA"/>
</dbReference>
<comment type="similarity">
    <text evidence="1">Belongs to the sodium:neurotransmitter symporter (SNF) (TC 2.A.22) family.</text>
</comment>
<evidence type="ECO:0000256" key="1">
    <source>
        <dbReference type="RuleBase" id="RU003732"/>
    </source>
</evidence>
<feature type="transmembrane region" description="Helical" evidence="2">
    <location>
        <begin position="12"/>
        <end position="35"/>
    </location>
</feature>
<keyword evidence="4" id="KW-1185">Reference proteome</keyword>
<feature type="transmembrane region" description="Helical" evidence="2">
    <location>
        <begin position="223"/>
        <end position="240"/>
    </location>
</feature>
<feature type="transmembrane region" description="Helical" evidence="2">
    <location>
        <begin position="180"/>
        <end position="203"/>
    </location>
</feature>
<feature type="transmembrane region" description="Helical" evidence="2">
    <location>
        <begin position="426"/>
        <end position="450"/>
    </location>
</feature>
<dbReference type="InterPro" id="IPR047218">
    <property type="entry name" value="YocR/YhdH-like"/>
</dbReference>
<dbReference type="NCBIfam" id="NF037979">
    <property type="entry name" value="Na_transp"/>
    <property type="match status" value="1"/>
</dbReference>
<reference evidence="3 4" key="1">
    <citation type="submission" date="2022-06" db="EMBL/GenBank/DDBJ databases">
        <title>Isolation of gut microbiota from human fecal samples.</title>
        <authorList>
            <person name="Pamer E.G."/>
            <person name="Barat B."/>
            <person name="Waligurski E."/>
            <person name="Medina S."/>
            <person name="Paddock L."/>
            <person name="Mostad J."/>
        </authorList>
    </citation>
    <scope>NUCLEOTIDE SEQUENCE [LARGE SCALE GENOMIC DNA]</scope>
    <source>
        <strain evidence="3 4">DFI.7.95</strain>
    </source>
</reference>
<feature type="transmembrane region" description="Helical" evidence="2">
    <location>
        <begin position="146"/>
        <end position="168"/>
    </location>
</feature>
<feature type="transmembrane region" description="Helical" evidence="2">
    <location>
        <begin position="342"/>
        <end position="362"/>
    </location>
</feature>
<protein>
    <recommendedName>
        <fullName evidence="1">Transporter</fullName>
    </recommendedName>
</protein>
<comment type="caution">
    <text evidence="3">The sequence shown here is derived from an EMBL/GenBank/DDBJ whole genome shotgun (WGS) entry which is preliminary data.</text>
</comment>
<dbReference type="Proteomes" id="UP001524478">
    <property type="component" value="Unassembled WGS sequence"/>
</dbReference>
<evidence type="ECO:0000313" key="3">
    <source>
        <dbReference type="EMBL" id="MCQ4924270.1"/>
    </source>
</evidence>
<feature type="transmembrane region" description="Helical" evidence="2">
    <location>
        <begin position="47"/>
        <end position="71"/>
    </location>
</feature>
<evidence type="ECO:0000256" key="2">
    <source>
        <dbReference type="SAM" id="Phobius"/>
    </source>
</evidence>
<gene>
    <name evidence="3" type="ORF">NE686_14300</name>
</gene>
<feature type="transmembrane region" description="Helical" evidence="2">
    <location>
        <begin position="297"/>
        <end position="330"/>
    </location>
</feature>
<dbReference type="PROSITE" id="PS00610">
    <property type="entry name" value="NA_NEUROTRAN_SYMP_1"/>
    <property type="match status" value="1"/>
</dbReference>
<keyword evidence="2" id="KW-1133">Transmembrane helix</keyword>
<sequence length="456" mass="49165">MDNKVKSQEERGSWGSSFGFIMAAAGSAVGLGNLWKFPYLAGKNGGAVFVVVYLLIVVLVGFTMMLGEMIIGRKTQLDPYGAYKKLNKNWGFLGSIGILTAFLILSYYSVVGGWVIKYIISTLSGSIATDKAAYFSGFIGASVEPLIYHGIFMLLTVAIVFKGISAGIEKASKVMMPALFVMLIIVAVRSITLDGASAGLSYYLKPDFSKFNARVLVDALGQVFFSLSLGMGALITYGSYLKGDENLEKNALIIPGLDTAVALLAGFAVLPAVFAFGFEPGQGPGLMFITLPAVFEAMPLGTVFGVIFFVLVFFAALTSAISLLEVAVSYGIDQRKWSRNKAVTIFASLMFIIGIFASLSMGPMADFHIPLFNKGVFDTLDFFTSNILMPIGGFLMAIFIGYIWGVDEAVAEVRKSPGVSFKLEKFWTILIKYVVPVAIFIVLLSSLGLLDRFLGN</sequence>
<dbReference type="InterPro" id="IPR000175">
    <property type="entry name" value="Na/ntran_symport"/>
</dbReference>
<feature type="transmembrane region" description="Helical" evidence="2">
    <location>
        <begin position="92"/>
        <end position="116"/>
    </location>
</feature>
<dbReference type="Pfam" id="PF00209">
    <property type="entry name" value="SNF"/>
    <property type="match status" value="2"/>
</dbReference>
<keyword evidence="1 2" id="KW-0812">Transmembrane</keyword>
<dbReference type="RefSeq" id="WP_216554409.1">
    <property type="nucleotide sequence ID" value="NZ_JAHLOH010000007.1"/>
</dbReference>
<proteinExistence type="inferred from homology"/>
<feature type="transmembrane region" description="Helical" evidence="2">
    <location>
        <begin position="252"/>
        <end position="277"/>
    </location>
</feature>
<dbReference type="PROSITE" id="PS50267">
    <property type="entry name" value="NA_NEUROTRAN_SYMP_3"/>
    <property type="match status" value="1"/>
</dbReference>
<dbReference type="CDD" id="cd10336">
    <property type="entry name" value="SLC6sbd_Tyt1-Like"/>
    <property type="match status" value="1"/>
</dbReference>
<evidence type="ECO:0000313" key="4">
    <source>
        <dbReference type="Proteomes" id="UP001524478"/>
    </source>
</evidence>
<dbReference type="PANTHER" id="PTHR42948:SF1">
    <property type="entry name" value="TRANSPORTER"/>
    <property type="match status" value="1"/>
</dbReference>
<feature type="transmembrane region" description="Helical" evidence="2">
    <location>
        <begin position="382"/>
        <end position="405"/>
    </location>
</feature>
<keyword evidence="1" id="KW-0769">Symport</keyword>
<organism evidence="3 4">
    <name type="scientific">Tissierella carlieri</name>
    <dbReference type="NCBI Taxonomy" id="689904"/>
    <lineage>
        <taxon>Bacteria</taxon>
        <taxon>Bacillati</taxon>
        <taxon>Bacillota</taxon>
        <taxon>Tissierellia</taxon>
        <taxon>Tissierellales</taxon>
        <taxon>Tissierellaceae</taxon>
        <taxon>Tissierella</taxon>
    </lineage>
</organism>